<evidence type="ECO:0000256" key="1">
    <source>
        <dbReference type="SAM" id="MobiDB-lite"/>
    </source>
</evidence>
<name>G2GN47_9ACTN</name>
<gene>
    <name evidence="2" type="ORF">SZN_34762</name>
</gene>
<dbReference type="Proteomes" id="UP000004217">
    <property type="component" value="Unassembled WGS sequence"/>
</dbReference>
<evidence type="ECO:0000313" key="2">
    <source>
        <dbReference type="EMBL" id="EGX55077.1"/>
    </source>
</evidence>
<reference evidence="2 3" key="1">
    <citation type="submission" date="2011-08" db="EMBL/GenBank/DDBJ databases">
        <authorList>
            <person name="Lin Y."/>
            <person name="Hao X."/>
            <person name="Johnstone L."/>
            <person name="Miller S.J."/>
            <person name="Wei G."/>
            <person name="Rensing C."/>
        </authorList>
    </citation>
    <scope>NUCLEOTIDE SEQUENCE [LARGE SCALE GENOMIC DNA]</scope>
    <source>
        <strain evidence="2 3">K42</strain>
    </source>
</reference>
<evidence type="ECO:0000313" key="3">
    <source>
        <dbReference type="Proteomes" id="UP000004217"/>
    </source>
</evidence>
<protein>
    <recommendedName>
        <fullName evidence="4">SPOR domain-containing protein</fullName>
    </recommendedName>
</protein>
<feature type="non-terminal residue" evidence="2">
    <location>
        <position position="98"/>
    </location>
</feature>
<comment type="caution">
    <text evidence="2">The sequence shown here is derived from an EMBL/GenBank/DDBJ whole genome shotgun (WGS) entry which is preliminary data.</text>
</comment>
<sequence length="98" mass="10808">MALFKKRTVGKPGEWYYCLVHKKVEEGPDCPAKDRFGPYGSREEAQHAMDLARERNQEWENDPAGTTPGAGGTRPDHRAGAAAGPGPCCRRARSGPWR</sequence>
<evidence type="ECO:0008006" key="4">
    <source>
        <dbReference type="Google" id="ProtNLM"/>
    </source>
</evidence>
<feature type="region of interest" description="Disordered" evidence="1">
    <location>
        <begin position="55"/>
        <end position="98"/>
    </location>
</feature>
<organism evidence="2 3">
    <name type="scientific">Streptomyces zinciresistens K42</name>
    <dbReference type="NCBI Taxonomy" id="700597"/>
    <lineage>
        <taxon>Bacteria</taxon>
        <taxon>Bacillati</taxon>
        <taxon>Actinomycetota</taxon>
        <taxon>Actinomycetes</taxon>
        <taxon>Kitasatosporales</taxon>
        <taxon>Streptomycetaceae</taxon>
        <taxon>Streptomyces</taxon>
    </lineage>
</organism>
<feature type="compositionally biased region" description="Low complexity" evidence="1">
    <location>
        <begin position="80"/>
        <end position="89"/>
    </location>
</feature>
<dbReference type="AlphaFoldDB" id="G2GN47"/>
<keyword evidence="3" id="KW-1185">Reference proteome</keyword>
<proteinExistence type="predicted"/>
<accession>G2GN47</accession>
<dbReference type="EMBL" id="AGBF01000272">
    <property type="protein sequence ID" value="EGX55077.1"/>
    <property type="molecule type" value="Genomic_DNA"/>
</dbReference>